<evidence type="ECO:0000256" key="3">
    <source>
        <dbReference type="ARBA" id="ARBA00021315"/>
    </source>
</evidence>
<gene>
    <name evidence="12" type="primary">recN</name>
    <name evidence="12" type="ordered locus">HRM2_02730</name>
</gene>
<dbReference type="PANTHER" id="PTHR11059">
    <property type="entry name" value="DNA REPAIR PROTEIN RECN"/>
    <property type="match status" value="1"/>
</dbReference>
<dbReference type="GO" id="GO:0043590">
    <property type="term" value="C:bacterial nucleoid"/>
    <property type="evidence" value="ECO:0007669"/>
    <property type="project" value="TreeGrafter"/>
</dbReference>
<dbReference type="NCBIfam" id="TIGR00634">
    <property type="entry name" value="recN"/>
    <property type="match status" value="1"/>
</dbReference>
<dbReference type="EMBL" id="CP001087">
    <property type="protein sequence ID" value="ACN13395.1"/>
    <property type="molecule type" value="Genomic_DNA"/>
</dbReference>
<dbReference type="GO" id="GO:0005524">
    <property type="term" value="F:ATP binding"/>
    <property type="evidence" value="ECO:0007669"/>
    <property type="project" value="UniProtKB-KW"/>
</dbReference>
<evidence type="ECO:0000256" key="8">
    <source>
        <dbReference type="ARBA" id="ARBA00033408"/>
    </source>
</evidence>
<evidence type="ECO:0000313" key="12">
    <source>
        <dbReference type="EMBL" id="ACN13395.1"/>
    </source>
</evidence>
<comment type="function">
    <text evidence="1 9">May be involved in recombinational repair of damaged DNA.</text>
</comment>
<dbReference type="CDD" id="cd03241">
    <property type="entry name" value="ABC_RecN"/>
    <property type="match status" value="2"/>
</dbReference>
<dbReference type="SUPFAM" id="SSF52540">
    <property type="entry name" value="P-loop containing nucleoside triphosphate hydrolases"/>
    <property type="match status" value="1"/>
</dbReference>
<dbReference type="STRING" id="177437.HRM2_02730"/>
<evidence type="ECO:0000259" key="11">
    <source>
        <dbReference type="Pfam" id="PF02463"/>
    </source>
</evidence>
<dbReference type="PANTHER" id="PTHR11059:SF0">
    <property type="entry name" value="DNA REPAIR PROTEIN RECN"/>
    <property type="match status" value="1"/>
</dbReference>
<proteinExistence type="inferred from homology"/>
<evidence type="ECO:0000256" key="9">
    <source>
        <dbReference type="PIRNR" id="PIRNR003128"/>
    </source>
</evidence>
<sequence length="568" mass="63145">MLSELAIKNFAIIDDIRISFSRGFSVLTGETGAGKSIIIEAVNLLLGGRAASDLVRTGEKIAELEATFDIEPGSPAALIMADQDMDPNEGLMIRRVIAASGKHKVYINSRQSTMQLLKQVTCNLAGISSQHAHQSLFNEENHLSILDRFAKTQTLAAEVRHLYNALNPLVRQIHELRAGADQTDQENDFLKFQIDEIKAANIRADEDETLQKERLRLKNGTEILTCVTSAVDELFSRENAILERLGRIRNDLEKRSALDPALVQIAGKASQALFDLEDLAEELRIYTSRIDLDPEHLDRTEERLDLIQRLKRKYGGTLEQLFKRYADMQSRLEQTGNVEQRIARLEKEAEEIAATLREKAMTLSEKRKAGAETLGHLAEKELGELEMGNTRFVVFLGHIPADETGYFTVDKRLISPTGMDRVSFLISPNPGEEPRPLSRIASGGELSRVVLALKAILSRTEALGTLVFDEVDSGVGGKTSDKVGKKLRALAETYQVICITHLAQIARFGTSHFRIEKKVHNGRTATAITPLADMESRVAEIARMIGGEKITSTTLAHAREMLTNHFPY</sequence>
<evidence type="ECO:0000256" key="2">
    <source>
        <dbReference type="ARBA" id="ARBA00009441"/>
    </source>
</evidence>
<evidence type="ECO:0000256" key="5">
    <source>
        <dbReference type="ARBA" id="ARBA00022763"/>
    </source>
</evidence>
<organism evidence="12 13">
    <name type="scientific">Desulforapulum autotrophicum (strain ATCC 43914 / DSM 3382 / VKM B-1955 / HRM2)</name>
    <name type="common">Desulfobacterium autotrophicum</name>
    <dbReference type="NCBI Taxonomy" id="177437"/>
    <lineage>
        <taxon>Bacteria</taxon>
        <taxon>Pseudomonadati</taxon>
        <taxon>Thermodesulfobacteriota</taxon>
        <taxon>Desulfobacteria</taxon>
        <taxon>Desulfobacterales</taxon>
        <taxon>Desulfobacteraceae</taxon>
        <taxon>Desulforapulum</taxon>
    </lineage>
</organism>
<comment type="similarity">
    <text evidence="2 9">Belongs to the RecN family.</text>
</comment>
<keyword evidence="6" id="KW-0067">ATP-binding</keyword>
<dbReference type="KEGG" id="dat:HRM2_02730"/>
<dbReference type="eggNOG" id="COG0497">
    <property type="taxonomic scope" value="Bacteria"/>
</dbReference>
<evidence type="ECO:0000313" key="13">
    <source>
        <dbReference type="Proteomes" id="UP000000442"/>
    </source>
</evidence>
<dbReference type="FunFam" id="3.40.50.300:FF:000319">
    <property type="entry name" value="DNA repair protein RecN"/>
    <property type="match status" value="1"/>
</dbReference>
<feature type="coiled-coil region" evidence="10">
    <location>
        <begin position="335"/>
        <end position="366"/>
    </location>
</feature>
<name>C0QFJ9_DESAH</name>
<dbReference type="GO" id="GO:0009432">
    <property type="term" value="P:SOS response"/>
    <property type="evidence" value="ECO:0007669"/>
    <property type="project" value="TreeGrafter"/>
</dbReference>
<evidence type="ECO:0000256" key="4">
    <source>
        <dbReference type="ARBA" id="ARBA00022741"/>
    </source>
</evidence>
<evidence type="ECO:0000256" key="10">
    <source>
        <dbReference type="SAM" id="Coils"/>
    </source>
</evidence>
<keyword evidence="4" id="KW-0547">Nucleotide-binding</keyword>
<keyword evidence="7 9" id="KW-0234">DNA repair</keyword>
<evidence type="ECO:0000256" key="6">
    <source>
        <dbReference type="ARBA" id="ARBA00022840"/>
    </source>
</evidence>
<evidence type="ECO:0000256" key="7">
    <source>
        <dbReference type="ARBA" id="ARBA00023204"/>
    </source>
</evidence>
<dbReference type="Proteomes" id="UP000000442">
    <property type="component" value="Chromosome"/>
</dbReference>
<dbReference type="InterPro" id="IPR003395">
    <property type="entry name" value="RecF/RecN/SMC_N"/>
</dbReference>
<dbReference type="GO" id="GO:0006310">
    <property type="term" value="P:DNA recombination"/>
    <property type="evidence" value="ECO:0007669"/>
    <property type="project" value="InterPro"/>
</dbReference>
<keyword evidence="13" id="KW-1185">Reference proteome</keyword>
<protein>
    <recommendedName>
        <fullName evidence="3 9">DNA repair protein RecN</fullName>
    </recommendedName>
    <alternativeName>
        <fullName evidence="8 9">Recombination protein N</fullName>
    </alternativeName>
</protein>
<dbReference type="InterPro" id="IPR004604">
    <property type="entry name" value="DNA_recomb/repair_RecN"/>
</dbReference>
<dbReference type="OrthoDB" id="9806954at2"/>
<dbReference type="HOGENOM" id="CLU_018297_3_0_7"/>
<reference evidence="12 13" key="1">
    <citation type="journal article" date="2009" name="Environ. Microbiol.">
        <title>Genome sequence of Desulfobacterium autotrophicum HRM2, a marine sulfate reducer oxidizing organic carbon completely to carbon dioxide.</title>
        <authorList>
            <person name="Strittmatter A.W."/>
            <person name="Liesegang H."/>
            <person name="Rabus R."/>
            <person name="Decker I."/>
            <person name="Amann J."/>
            <person name="Andres S."/>
            <person name="Henne A."/>
            <person name="Fricke W.F."/>
            <person name="Martinez-Arias R."/>
            <person name="Bartels D."/>
            <person name="Goesmann A."/>
            <person name="Krause L."/>
            <person name="Puehler A."/>
            <person name="Klenk H.P."/>
            <person name="Richter M."/>
            <person name="Schuler M."/>
            <person name="Gloeckner F.O."/>
            <person name="Meyerdierks A."/>
            <person name="Gottschalk G."/>
            <person name="Amann R."/>
        </authorList>
    </citation>
    <scope>NUCLEOTIDE SEQUENCE [LARGE SCALE GENOMIC DNA]</scope>
    <source>
        <strain evidence="13">ATCC 43914 / DSM 3382 / HRM2</strain>
    </source>
</reference>
<dbReference type="PIRSF" id="PIRSF003128">
    <property type="entry name" value="RecN"/>
    <property type="match status" value="1"/>
</dbReference>
<dbReference type="InterPro" id="IPR027417">
    <property type="entry name" value="P-loop_NTPase"/>
</dbReference>
<dbReference type="AlphaFoldDB" id="C0QFJ9"/>
<dbReference type="GO" id="GO:0006281">
    <property type="term" value="P:DNA repair"/>
    <property type="evidence" value="ECO:0007669"/>
    <property type="project" value="UniProtKB-KW"/>
</dbReference>
<dbReference type="RefSeq" id="WP_012662644.1">
    <property type="nucleotide sequence ID" value="NC_012108.1"/>
</dbReference>
<dbReference type="Gene3D" id="3.40.50.300">
    <property type="entry name" value="P-loop containing nucleotide triphosphate hydrolases"/>
    <property type="match status" value="2"/>
</dbReference>
<keyword evidence="10" id="KW-0175">Coiled coil</keyword>
<evidence type="ECO:0000256" key="1">
    <source>
        <dbReference type="ARBA" id="ARBA00003618"/>
    </source>
</evidence>
<keyword evidence="5 9" id="KW-0227">DNA damage</keyword>
<dbReference type="Pfam" id="PF02463">
    <property type="entry name" value="SMC_N"/>
    <property type="match status" value="1"/>
</dbReference>
<feature type="domain" description="RecF/RecN/SMC N-terminal" evidence="11">
    <location>
        <begin position="1"/>
        <end position="517"/>
    </location>
</feature>
<accession>C0QFJ9</accession>
<dbReference type="FunFam" id="3.40.50.300:FF:000356">
    <property type="entry name" value="DNA repair protein RecN"/>
    <property type="match status" value="1"/>
</dbReference>